<feature type="non-terminal residue" evidence="2">
    <location>
        <position position="68"/>
    </location>
</feature>
<feature type="chain" id="PRO_5013641603" evidence="1">
    <location>
        <begin position="27"/>
        <end position="68"/>
    </location>
</feature>
<protein>
    <submittedName>
        <fullName evidence="2">Uncharacterized protein</fullName>
    </submittedName>
</protein>
<name>A0A2H0XB93_UNCKA</name>
<feature type="signal peptide" evidence="1">
    <location>
        <begin position="1"/>
        <end position="26"/>
    </location>
</feature>
<gene>
    <name evidence="2" type="ORF">COT50_03135</name>
</gene>
<organism evidence="2 3">
    <name type="scientific">candidate division WWE3 bacterium CG08_land_8_20_14_0_20_41_10</name>
    <dbReference type="NCBI Taxonomy" id="1975085"/>
    <lineage>
        <taxon>Bacteria</taxon>
        <taxon>Katanobacteria</taxon>
    </lineage>
</organism>
<evidence type="ECO:0000256" key="1">
    <source>
        <dbReference type="SAM" id="SignalP"/>
    </source>
</evidence>
<comment type="caution">
    <text evidence="2">The sequence shown here is derived from an EMBL/GenBank/DDBJ whole genome shotgun (WGS) entry which is preliminary data.</text>
</comment>
<evidence type="ECO:0000313" key="3">
    <source>
        <dbReference type="Proteomes" id="UP000231252"/>
    </source>
</evidence>
<evidence type="ECO:0000313" key="2">
    <source>
        <dbReference type="EMBL" id="PIS22210.1"/>
    </source>
</evidence>
<accession>A0A2H0XB93</accession>
<dbReference type="AlphaFoldDB" id="A0A2H0XB93"/>
<reference evidence="3" key="1">
    <citation type="submission" date="2017-09" db="EMBL/GenBank/DDBJ databases">
        <title>Depth-based differentiation of microbial function through sediment-hosted aquifers and enrichment of novel symbionts in the deep terrestrial subsurface.</title>
        <authorList>
            <person name="Probst A.J."/>
            <person name="Ladd B."/>
            <person name="Jarett J.K."/>
            <person name="Geller-Mcgrath D.E."/>
            <person name="Sieber C.M.K."/>
            <person name="Emerson J.B."/>
            <person name="Anantharaman K."/>
            <person name="Thomas B.C."/>
            <person name="Malmstrom R."/>
            <person name="Stieglmeier M."/>
            <person name="Klingl A."/>
            <person name="Woyke T."/>
            <person name="Ryan C.M."/>
            <person name="Banfield J.F."/>
        </authorList>
    </citation>
    <scope>NUCLEOTIDE SEQUENCE [LARGE SCALE GENOMIC DNA]</scope>
</reference>
<proteinExistence type="predicted"/>
<dbReference type="EMBL" id="PEYU01000070">
    <property type="protein sequence ID" value="PIS22210.1"/>
    <property type="molecule type" value="Genomic_DNA"/>
</dbReference>
<dbReference type="Proteomes" id="UP000231252">
    <property type="component" value="Unassembled WGS sequence"/>
</dbReference>
<sequence>MKMFPKKTLFVISTLFLVLTIAGATAVNYKQDKDVDRTKIPSKLELSKSFQKWITNLKNKDLIIEADE</sequence>
<keyword evidence="1" id="KW-0732">Signal</keyword>